<evidence type="ECO:0000256" key="3">
    <source>
        <dbReference type="ARBA" id="ARBA00015125"/>
    </source>
</evidence>
<dbReference type="GO" id="GO:0043709">
    <property type="term" value="P:cell adhesion involved in single-species biofilm formation"/>
    <property type="evidence" value="ECO:0007669"/>
    <property type="project" value="TreeGrafter"/>
</dbReference>
<dbReference type="InterPro" id="IPR000160">
    <property type="entry name" value="GGDEF_dom"/>
</dbReference>
<dbReference type="PROSITE" id="PS50887">
    <property type="entry name" value="GGDEF"/>
    <property type="match status" value="1"/>
</dbReference>
<evidence type="ECO:0000313" key="9">
    <source>
        <dbReference type="Proteomes" id="UP000315949"/>
    </source>
</evidence>
<dbReference type="InterPro" id="IPR012292">
    <property type="entry name" value="Globin/Proto"/>
</dbReference>
<dbReference type="InterPro" id="IPR048442">
    <property type="entry name" value="DosC_2nd"/>
</dbReference>
<dbReference type="InterPro" id="IPR044398">
    <property type="entry name" value="Globin-sensor_dom"/>
</dbReference>
<comment type="cofactor">
    <cofactor evidence="1">
        <name>Mg(2+)</name>
        <dbReference type="ChEBI" id="CHEBI:18420"/>
    </cofactor>
</comment>
<dbReference type="SUPFAM" id="SSF55073">
    <property type="entry name" value="Nucleotide cyclase"/>
    <property type="match status" value="1"/>
</dbReference>
<dbReference type="CDD" id="cd01949">
    <property type="entry name" value="GGDEF"/>
    <property type="match status" value="1"/>
</dbReference>
<evidence type="ECO:0000256" key="5">
    <source>
        <dbReference type="ARBA" id="ARBA00034247"/>
    </source>
</evidence>
<evidence type="ECO:0000256" key="6">
    <source>
        <dbReference type="SAM" id="MobiDB-lite"/>
    </source>
</evidence>
<dbReference type="OrthoDB" id="9803824at2"/>
<dbReference type="Proteomes" id="UP000315949">
    <property type="component" value="Unassembled WGS sequence"/>
</dbReference>
<keyword evidence="9" id="KW-1185">Reference proteome</keyword>
<dbReference type="InterPro" id="IPR043128">
    <property type="entry name" value="Rev_trsase/Diguanyl_cyclase"/>
</dbReference>
<dbReference type="GO" id="GO:0052621">
    <property type="term" value="F:diguanylate cyclase activity"/>
    <property type="evidence" value="ECO:0007669"/>
    <property type="project" value="UniProtKB-EC"/>
</dbReference>
<feature type="region of interest" description="Disordered" evidence="6">
    <location>
        <begin position="23"/>
        <end position="80"/>
    </location>
</feature>
<sequence length="541" mass="59104">MTVANENLTQIPGLGRAVRASCARRSGRRPPEATAVATLPPRSPAPLSTAAPRRRTIASVNASPPTVRPPAAPQRPRRDTRLAEDWERRLGAVAPVRGLLEEIRADGLAVLADHFYGDMLDDPRAARYLSPEQVRERLKPSLQRWLRDLLAAGIGDLDTLYAQQQHVGHVHARIGVPVDLVYRGGRMLKDGLRAAIRARADGEAAALEAIEAVDSLLDIAFETMTRAYARSREDAGAVDGSFRLFSLIQNIGTERERQRALLLAWENAVLYALTAEQPGPTQALLISRSEFGLWFLHKGLASFGDTAETREVAAISGRIDQALHERLPGADAAARRALLEDLRAWAEEIRSLVGMLFEGIGDLESGRDALTRLLNRRFLPTILRREISLHANTGRQFAVLMLDLDHFKAINDTHGHETGDRALQHVAALLVDNTRGSDYLFRYGGEEFVVVLGSVGETEALGIAEGLRRAIAESPLTLADGGRLDLTASIGVALQDGHPDYERVLARADAAMYQAKRGGRDRVVLAVKGMPEPPGARALRY</sequence>
<evidence type="ECO:0000313" key="8">
    <source>
        <dbReference type="EMBL" id="TWT21846.1"/>
    </source>
</evidence>
<dbReference type="Pfam" id="PF00990">
    <property type="entry name" value="GGDEF"/>
    <property type="match status" value="1"/>
</dbReference>
<proteinExistence type="predicted"/>
<dbReference type="InterPro" id="IPR029787">
    <property type="entry name" value="Nucleotide_cyclase"/>
</dbReference>
<dbReference type="Gene3D" id="3.30.70.270">
    <property type="match status" value="1"/>
</dbReference>
<dbReference type="GO" id="GO:1902201">
    <property type="term" value="P:negative regulation of bacterial-type flagellum-dependent cell motility"/>
    <property type="evidence" value="ECO:0007669"/>
    <property type="project" value="TreeGrafter"/>
</dbReference>
<protein>
    <recommendedName>
        <fullName evidence="3">Diguanylate cyclase DosC</fullName>
        <ecNumber evidence="2">2.7.7.65</ecNumber>
    </recommendedName>
    <alternativeName>
        <fullName evidence="4">Direct oxygen-sensing cyclase</fullName>
    </alternativeName>
</protein>
<evidence type="ECO:0000256" key="1">
    <source>
        <dbReference type="ARBA" id="ARBA00001946"/>
    </source>
</evidence>
<accession>A0A5C5U7G9</accession>
<reference evidence="8 9" key="1">
    <citation type="submission" date="2019-07" db="EMBL/GenBank/DDBJ databases">
        <title>Luteimonas sp. YD-1 nov., isolated from acidic soil.</title>
        <authorList>
            <person name="Zhou J."/>
        </authorList>
    </citation>
    <scope>NUCLEOTIDE SEQUENCE [LARGE SCALE GENOMIC DNA]</scope>
    <source>
        <strain evidence="8 9">YD-1</strain>
    </source>
</reference>
<comment type="catalytic activity">
    <reaction evidence="5">
        <text>2 GTP = 3',3'-c-di-GMP + 2 diphosphate</text>
        <dbReference type="Rhea" id="RHEA:24898"/>
        <dbReference type="ChEBI" id="CHEBI:33019"/>
        <dbReference type="ChEBI" id="CHEBI:37565"/>
        <dbReference type="ChEBI" id="CHEBI:58805"/>
        <dbReference type="EC" id="2.7.7.65"/>
    </reaction>
</comment>
<dbReference type="InterPro" id="IPR009050">
    <property type="entry name" value="Globin-like_sf"/>
</dbReference>
<feature type="domain" description="GGDEF" evidence="7">
    <location>
        <begin position="395"/>
        <end position="528"/>
    </location>
</feature>
<organism evidence="8 9">
    <name type="scientific">Luteimonas wenzhouensis</name>
    <dbReference type="NCBI Taxonomy" id="2599615"/>
    <lineage>
        <taxon>Bacteria</taxon>
        <taxon>Pseudomonadati</taxon>
        <taxon>Pseudomonadota</taxon>
        <taxon>Gammaproteobacteria</taxon>
        <taxon>Lysobacterales</taxon>
        <taxon>Lysobacteraceae</taxon>
        <taxon>Luteimonas</taxon>
    </lineage>
</organism>
<dbReference type="EMBL" id="VOHE01000001">
    <property type="protein sequence ID" value="TWT21846.1"/>
    <property type="molecule type" value="Genomic_DNA"/>
</dbReference>
<dbReference type="PANTHER" id="PTHR45138">
    <property type="entry name" value="REGULATORY COMPONENTS OF SENSORY TRANSDUCTION SYSTEM"/>
    <property type="match status" value="1"/>
</dbReference>
<dbReference type="SMART" id="SM00267">
    <property type="entry name" value="GGDEF"/>
    <property type="match status" value="1"/>
</dbReference>
<name>A0A5C5U7G9_9GAMM</name>
<dbReference type="PANTHER" id="PTHR45138:SF9">
    <property type="entry name" value="DIGUANYLATE CYCLASE DGCM-RELATED"/>
    <property type="match status" value="1"/>
</dbReference>
<dbReference type="EC" id="2.7.7.65" evidence="2"/>
<evidence type="ECO:0000256" key="4">
    <source>
        <dbReference type="ARBA" id="ARBA00029839"/>
    </source>
</evidence>
<evidence type="ECO:0000259" key="7">
    <source>
        <dbReference type="PROSITE" id="PS50887"/>
    </source>
</evidence>
<dbReference type="GO" id="GO:0005886">
    <property type="term" value="C:plasma membrane"/>
    <property type="evidence" value="ECO:0007669"/>
    <property type="project" value="TreeGrafter"/>
</dbReference>
<dbReference type="Pfam" id="PF21118">
    <property type="entry name" value="DosC_2nd"/>
    <property type="match status" value="1"/>
</dbReference>
<gene>
    <name evidence="8" type="ORF">FQY79_01575</name>
</gene>
<comment type="caution">
    <text evidence="8">The sequence shown here is derived from an EMBL/GenBank/DDBJ whole genome shotgun (WGS) entry which is preliminary data.</text>
</comment>
<evidence type="ECO:0000256" key="2">
    <source>
        <dbReference type="ARBA" id="ARBA00012528"/>
    </source>
</evidence>
<dbReference type="GO" id="GO:0020037">
    <property type="term" value="F:heme binding"/>
    <property type="evidence" value="ECO:0007669"/>
    <property type="project" value="InterPro"/>
</dbReference>
<dbReference type="FunFam" id="3.30.70.270:FF:000001">
    <property type="entry name" value="Diguanylate cyclase domain protein"/>
    <property type="match status" value="1"/>
</dbReference>
<dbReference type="NCBIfam" id="TIGR00254">
    <property type="entry name" value="GGDEF"/>
    <property type="match status" value="1"/>
</dbReference>
<dbReference type="SUPFAM" id="SSF46458">
    <property type="entry name" value="Globin-like"/>
    <property type="match status" value="1"/>
</dbReference>
<dbReference type="Gene3D" id="1.10.490.10">
    <property type="entry name" value="Globins"/>
    <property type="match status" value="1"/>
</dbReference>
<dbReference type="Pfam" id="PF11563">
    <property type="entry name" value="Protoglobin"/>
    <property type="match status" value="1"/>
</dbReference>
<dbReference type="GO" id="GO:0019825">
    <property type="term" value="F:oxygen binding"/>
    <property type="evidence" value="ECO:0007669"/>
    <property type="project" value="InterPro"/>
</dbReference>
<dbReference type="AlphaFoldDB" id="A0A5C5U7G9"/>
<dbReference type="InterPro" id="IPR050469">
    <property type="entry name" value="Diguanylate_Cyclase"/>
</dbReference>